<protein>
    <submittedName>
        <fullName evidence="2">Uncharacterized protein</fullName>
    </submittedName>
</protein>
<dbReference type="Proteomes" id="UP000295680">
    <property type="component" value="Unassembled WGS sequence"/>
</dbReference>
<gene>
    <name evidence="2" type="ORF">EV192_103167</name>
</gene>
<feature type="transmembrane region" description="Helical" evidence="1">
    <location>
        <begin position="90"/>
        <end position="109"/>
    </location>
</feature>
<feature type="transmembrane region" description="Helical" evidence="1">
    <location>
        <begin position="68"/>
        <end position="84"/>
    </location>
</feature>
<name>A0A4R2JPA6_9PSEU</name>
<dbReference type="AlphaFoldDB" id="A0A4R2JPA6"/>
<dbReference type="RefSeq" id="WP_132115698.1">
    <property type="nucleotide sequence ID" value="NZ_SLWS01000003.1"/>
</dbReference>
<keyword evidence="1" id="KW-0812">Transmembrane</keyword>
<feature type="transmembrane region" description="Helical" evidence="1">
    <location>
        <begin position="38"/>
        <end position="56"/>
    </location>
</feature>
<evidence type="ECO:0000313" key="2">
    <source>
        <dbReference type="EMBL" id="TCO60592.1"/>
    </source>
</evidence>
<sequence length="193" mass="20556">MVFGFPGRWNGRLTVDLPVVALPLAALAHWIRGAPTDAVIFVVVTLLLVLAELRGTDDATMPAQPMRVPGFAVIALGLLVLAFGRDSLPVAVVICAIGLLVLVAELRDPSLPQGGPVPRRAWVWSAVGLSWCLWELISFIYEQGAGGLSLTHPTMSDLIEPMLSNRIVQALAFMGWLAAGLAMLRAAAAARRS</sequence>
<dbReference type="OrthoDB" id="3623344at2"/>
<organism evidence="2 3">
    <name type="scientific">Actinocrispum wychmicini</name>
    <dbReference type="NCBI Taxonomy" id="1213861"/>
    <lineage>
        <taxon>Bacteria</taxon>
        <taxon>Bacillati</taxon>
        <taxon>Actinomycetota</taxon>
        <taxon>Actinomycetes</taxon>
        <taxon>Pseudonocardiales</taxon>
        <taxon>Pseudonocardiaceae</taxon>
        <taxon>Actinocrispum</taxon>
    </lineage>
</organism>
<proteinExistence type="predicted"/>
<keyword evidence="3" id="KW-1185">Reference proteome</keyword>
<comment type="caution">
    <text evidence="2">The sequence shown here is derived from an EMBL/GenBank/DDBJ whole genome shotgun (WGS) entry which is preliminary data.</text>
</comment>
<feature type="transmembrane region" description="Helical" evidence="1">
    <location>
        <begin position="12"/>
        <end position="32"/>
    </location>
</feature>
<keyword evidence="1" id="KW-1133">Transmembrane helix</keyword>
<keyword evidence="1" id="KW-0472">Membrane</keyword>
<evidence type="ECO:0000256" key="1">
    <source>
        <dbReference type="SAM" id="Phobius"/>
    </source>
</evidence>
<feature type="transmembrane region" description="Helical" evidence="1">
    <location>
        <begin position="167"/>
        <end position="188"/>
    </location>
</feature>
<dbReference type="EMBL" id="SLWS01000003">
    <property type="protein sequence ID" value="TCO60592.1"/>
    <property type="molecule type" value="Genomic_DNA"/>
</dbReference>
<accession>A0A4R2JPA6</accession>
<reference evidence="2 3" key="1">
    <citation type="submission" date="2019-03" db="EMBL/GenBank/DDBJ databases">
        <title>Genomic Encyclopedia of Type Strains, Phase IV (KMG-IV): sequencing the most valuable type-strain genomes for metagenomic binning, comparative biology and taxonomic classification.</title>
        <authorList>
            <person name="Goeker M."/>
        </authorList>
    </citation>
    <scope>NUCLEOTIDE SEQUENCE [LARGE SCALE GENOMIC DNA]</scope>
    <source>
        <strain evidence="2 3">DSM 45934</strain>
    </source>
</reference>
<evidence type="ECO:0000313" key="3">
    <source>
        <dbReference type="Proteomes" id="UP000295680"/>
    </source>
</evidence>